<proteinExistence type="predicted"/>
<evidence type="ECO:0008006" key="4">
    <source>
        <dbReference type="Google" id="ProtNLM"/>
    </source>
</evidence>
<accession>A0A7K1XXV1</accession>
<name>A0A7K1XXV1_9SPHI</name>
<feature type="transmembrane region" description="Helical" evidence="1">
    <location>
        <begin position="12"/>
        <end position="35"/>
    </location>
</feature>
<gene>
    <name evidence="2" type="ORF">GS398_10645</name>
</gene>
<dbReference type="EMBL" id="WVHS01000002">
    <property type="protein sequence ID" value="MXV15763.1"/>
    <property type="molecule type" value="Genomic_DNA"/>
</dbReference>
<dbReference type="Pfam" id="PF07963">
    <property type="entry name" value="N_methyl"/>
    <property type="match status" value="1"/>
</dbReference>
<dbReference type="AlphaFoldDB" id="A0A7K1XXV1"/>
<protein>
    <recommendedName>
        <fullName evidence="4">Type II secretion system protein</fullName>
    </recommendedName>
</protein>
<evidence type="ECO:0000256" key="1">
    <source>
        <dbReference type="SAM" id="Phobius"/>
    </source>
</evidence>
<keyword evidence="3" id="KW-1185">Reference proteome</keyword>
<comment type="caution">
    <text evidence="2">The sequence shown here is derived from an EMBL/GenBank/DDBJ whole genome shotgun (WGS) entry which is preliminary data.</text>
</comment>
<dbReference type="Proteomes" id="UP000451233">
    <property type="component" value="Unassembled WGS sequence"/>
</dbReference>
<dbReference type="InterPro" id="IPR012902">
    <property type="entry name" value="N_methyl_site"/>
</dbReference>
<reference evidence="2 3" key="1">
    <citation type="submission" date="2019-11" db="EMBL/GenBank/DDBJ databases">
        <title>Pedobacter sp. HMF7056 Genome sequencing and assembly.</title>
        <authorList>
            <person name="Kang H."/>
            <person name="Kim H."/>
            <person name="Joh K."/>
        </authorList>
    </citation>
    <scope>NUCLEOTIDE SEQUENCE [LARGE SCALE GENOMIC DNA]</scope>
    <source>
        <strain evidence="2 3">HMF7056</strain>
    </source>
</reference>
<keyword evidence="1" id="KW-1133">Transmembrane helix</keyword>
<organism evidence="2 3">
    <name type="scientific">Hufsiella ginkgonis</name>
    <dbReference type="NCBI Taxonomy" id="2695274"/>
    <lineage>
        <taxon>Bacteria</taxon>
        <taxon>Pseudomonadati</taxon>
        <taxon>Bacteroidota</taxon>
        <taxon>Sphingobacteriia</taxon>
        <taxon>Sphingobacteriales</taxon>
        <taxon>Sphingobacteriaceae</taxon>
        <taxon>Hufsiella</taxon>
    </lineage>
</organism>
<evidence type="ECO:0000313" key="3">
    <source>
        <dbReference type="Proteomes" id="UP000451233"/>
    </source>
</evidence>
<evidence type="ECO:0000313" key="2">
    <source>
        <dbReference type="EMBL" id="MXV15763.1"/>
    </source>
</evidence>
<sequence length="120" mass="12837">MGAVAGKKIAAATLVEVLVAMVIIMVVFSLAIGIFTRVTGSGPSAGSQQANRQMRRLIALCREIPQPGDLDTVADSIRYNRVVAPYRNSRDVLLVTVTATQRGRVLGVSKALINIHEHGQ</sequence>
<dbReference type="RefSeq" id="WP_160906737.1">
    <property type="nucleotide sequence ID" value="NZ_WVHS01000002.1"/>
</dbReference>
<keyword evidence="1" id="KW-0472">Membrane</keyword>
<keyword evidence="1" id="KW-0812">Transmembrane</keyword>